<organism evidence="1">
    <name type="scientific">Oryza barthii</name>
    <dbReference type="NCBI Taxonomy" id="65489"/>
    <lineage>
        <taxon>Eukaryota</taxon>
        <taxon>Viridiplantae</taxon>
        <taxon>Streptophyta</taxon>
        <taxon>Embryophyta</taxon>
        <taxon>Tracheophyta</taxon>
        <taxon>Spermatophyta</taxon>
        <taxon>Magnoliopsida</taxon>
        <taxon>Liliopsida</taxon>
        <taxon>Poales</taxon>
        <taxon>Poaceae</taxon>
        <taxon>BOP clade</taxon>
        <taxon>Oryzoideae</taxon>
        <taxon>Oryzeae</taxon>
        <taxon>Oryzinae</taxon>
        <taxon>Oryza</taxon>
    </lineage>
</organism>
<name>A0A0D3GK53_9ORYZ</name>
<accession>A0A0D3GK53</accession>
<dbReference type="Gramene" id="OBART06G25370.1">
    <property type="protein sequence ID" value="OBART06G25370.1"/>
    <property type="gene ID" value="OBART06G25370"/>
</dbReference>
<sequence length="85" mass="8902">MVAMTGCGWLDGWMTGQPQCHSSQLTPCVGWEQRDSMVTHCQCHAPSAVASSPLLLLQQRLQPDATRTLPGAAAAAARVAVASAL</sequence>
<dbReference type="AlphaFoldDB" id="A0A0D3GK53"/>
<dbReference type="PaxDb" id="65489-OBART06G25370.1"/>
<dbReference type="Proteomes" id="UP000026960">
    <property type="component" value="Chromosome 6"/>
</dbReference>
<protein>
    <submittedName>
        <fullName evidence="1">Uncharacterized protein</fullName>
    </submittedName>
</protein>
<keyword evidence="2" id="KW-1185">Reference proteome</keyword>
<reference evidence="1" key="2">
    <citation type="submission" date="2015-03" db="UniProtKB">
        <authorList>
            <consortium name="EnsemblPlants"/>
        </authorList>
    </citation>
    <scope>IDENTIFICATION</scope>
</reference>
<dbReference type="EnsemblPlants" id="OBART06G25370.1">
    <property type="protein sequence ID" value="OBART06G25370.1"/>
    <property type="gene ID" value="OBART06G25370"/>
</dbReference>
<proteinExistence type="predicted"/>
<evidence type="ECO:0000313" key="2">
    <source>
        <dbReference type="Proteomes" id="UP000026960"/>
    </source>
</evidence>
<evidence type="ECO:0000313" key="1">
    <source>
        <dbReference type="EnsemblPlants" id="OBART06G25370.1"/>
    </source>
</evidence>
<dbReference type="HOGENOM" id="CLU_2516216_0_0_1"/>
<reference evidence="1" key="1">
    <citation type="journal article" date="2009" name="Rice">
        <title>De Novo Next Generation Sequencing of Plant Genomes.</title>
        <authorList>
            <person name="Rounsley S."/>
            <person name="Marri P.R."/>
            <person name="Yu Y."/>
            <person name="He R."/>
            <person name="Sisneros N."/>
            <person name="Goicoechea J.L."/>
            <person name="Lee S.J."/>
            <person name="Angelova A."/>
            <person name="Kudrna D."/>
            <person name="Luo M."/>
            <person name="Affourtit J."/>
            <person name="Desany B."/>
            <person name="Knight J."/>
            <person name="Niazi F."/>
            <person name="Egholm M."/>
            <person name="Wing R.A."/>
        </authorList>
    </citation>
    <scope>NUCLEOTIDE SEQUENCE [LARGE SCALE GENOMIC DNA]</scope>
    <source>
        <strain evidence="1">cv. IRGC 105608</strain>
    </source>
</reference>